<sequence length="168" mass="17651">MKRLLSSVAVSGLILTAAAAVAPGASADERVCRGYIGKVVVDDILVPRGATCSMYGTRVKGNIKVDSGALLKANKLSVDGNIQTQGHRSIAISGVRIDGNIQVEAGGGASIRTNYVDGDIQVFSNRSGSKNIYDNRVAGNLQCKSNYPAPKGARNKVQGNKEGQCRRF</sequence>
<protein>
    <recommendedName>
        <fullName evidence="5">Polymer-forming cytoskeletal protein</fullName>
    </recommendedName>
</protein>
<proteinExistence type="predicted"/>
<accession>A0ABZ2FKX9</accession>
<feature type="chain" id="PRO_5047157050" description="Polymer-forming cytoskeletal protein" evidence="2">
    <location>
        <begin position="28"/>
        <end position="168"/>
    </location>
</feature>
<organism evidence="3 4">
    <name type="scientific">Janibacter terrae</name>
    <dbReference type="NCBI Taxonomy" id="103817"/>
    <lineage>
        <taxon>Bacteria</taxon>
        <taxon>Bacillati</taxon>
        <taxon>Actinomycetota</taxon>
        <taxon>Actinomycetes</taxon>
        <taxon>Micrococcales</taxon>
        <taxon>Intrasporangiaceae</taxon>
        <taxon>Janibacter</taxon>
    </lineage>
</organism>
<keyword evidence="4" id="KW-1185">Reference proteome</keyword>
<evidence type="ECO:0000256" key="2">
    <source>
        <dbReference type="SAM" id="SignalP"/>
    </source>
</evidence>
<dbReference type="Proteomes" id="UP001381003">
    <property type="component" value="Chromosome"/>
</dbReference>
<feature type="region of interest" description="Disordered" evidence="1">
    <location>
        <begin position="149"/>
        <end position="168"/>
    </location>
</feature>
<reference evidence="3 4" key="1">
    <citation type="submission" date="2022-09" db="EMBL/GenBank/DDBJ databases">
        <title>Complete genome sequence of Janibacter terrae strain COS04-44, PCL-degrading bacteria isolated from oil spilled coast.</title>
        <authorList>
            <person name="Park H."/>
            <person name="Kim J.Y."/>
            <person name="An S.H."/>
            <person name="Lee C.M."/>
            <person name="Weon H.-Y."/>
        </authorList>
    </citation>
    <scope>NUCLEOTIDE SEQUENCE [LARGE SCALE GENOMIC DNA]</scope>
    <source>
        <strain evidence="3 4">COS04-44</strain>
    </source>
</reference>
<dbReference type="InterPro" id="IPR012332">
    <property type="entry name" value="Autotransporter_pectin_lyase_C"/>
</dbReference>
<name>A0ABZ2FKX9_9MICO</name>
<dbReference type="EMBL" id="CP104874">
    <property type="protein sequence ID" value="WWF06752.1"/>
    <property type="molecule type" value="Genomic_DNA"/>
</dbReference>
<gene>
    <name evidence="3" type="ORF">N5P18_07755</name>
</gene>
<evidence type="ECO:0000313" key="4">
    <source>
        <dbReference type="Proteomes" id="UP001381003"/>
    </source>
</evidence>
<evidence type="ECO:0008006" key="5">
    <source>
        <dbReference type="Google" id="ProtNLM"/>
    </source>
</evidence>
<dbReference type="RefSeq" id="WP_068328087.1">
    <property type="nucleotide sequence ID" value="NZ_CP104874.1"/>
</dbReference>
<feature type="signal peptide" evidence="2">
    <location>
        <begin position="1"/>
        <end position="27"/>
    </location>
</feature>
<keyword evidence="2" id="KW-0732">Signal</keyword>
<evidence type="ECO:0000313" key="3">
    <source>
        <dbReference type="EMBL" id="WWF06752.1"/>
    </source>
</evidence>
<dbReference type="Gene3D" id="2.160.20.20">
    <property type="match status" value="1"/>
</dbReference>
<evidence type="ECO:0000256" key="1">
    <source>
        <dbReference type="SAM" id="MobiDB-lite"/>
    </source>
</evidence>